<dbReference type="InterPro" id="IPR006311">
    <property type="entry name" value="TAT_signal"/>
</dbReference>
<dbReference type="PANTHER" id="PTHR19328:SF13">
    <property type="entry name" value="HIPL1 PROTEIN"/>
    <property type="match status" value="1"/>
</dbReference>
<evidence type="ECO:0000313" key="4">
    <source>
        <dbReference type="Proteomes" id="UP001596432"/>
    </source>
</evidence>
<reference evidence="3 4" key="1">
    <citation type="journal article" date="2019" name="Int. J. Syst. Evol. Microbiol.">
        <title>The Global Catalogue of Microorganisms (GCM) 10K type strain sequencing project: providing services to taxonomists for standard genome sequencing and annotation.</title>
        <authorList>
            <consortium name="The Broad Institute Genomics Platform"/>
            <consortium name="The Broad Institute Genome Sequencing Center for Infectious Disease"/>
            <person name="Wu L."/>
            <person name="Ma J."/>
        </authorList>
    </citation>
    <scope>NUCLEOTIDE SEQUENCE [LARGE SCALE GENOMIC DNA]</scope>
    <source>
        <strain evidence="3 4">XZYJT29</strain>
    </source>
</reference>
<dbReference type="InterPro" id="IPR011042">
    <property type="entry name" value="6-blade_b-propeller_TolB-like"/>
</dbReference>
<feature type="compositionally biased region" description="Low complexity" evidence="1">
    <location>
        <begin position="56"/>
        <end position="72"/>
    </location>
</feature>
<keyword evidence="4" id="KW-1185">Reference proteome</keyword>
<keyword evidence="3" id="KW-0560">Oxidoreductase</keyword>
<feature type="domain" description="Glucose/Sorbosone dehydrogenase" evidence="2">
    <location>
        <begin position="110"/>
        <end position="463"/>
    </location>
</feature>
<dbReference type="Pfam" id="PF07995">
    <property type="entry name" value="GSDH"/>
    <property type="match status" value="1"/>
</dbReference>
<dbReference type="InterPro" id="IPR012938">
    <property type="entry name" value="Glc/Sorbosone_DH"/>
</dbReference>
<dbReference type="AlphaFoldDB" id="A0ABD5XUS5"/>
<dbReference type="GO" id="GO:0016491">
    <property type="term" value="F:oxidoreductase activity"/>
    <property type="evidence" value="ECO:0007669"/>
    <property type="project" value="UniProtKB-KW"/>
</dbReference>
<feature type="region of interest" description="Disordered" evidence="1">
    <location>
        <begin position="31"/>
        <end position="96"/>
    </location>
</feature>
<dbReference type="InterPro" id="IPR011041">
    <property type="entry name" value="Quinoprot_gluc/sorb_DH_b-prop"/>
</dbReference>
<dbReference type="PROSITE" id="PS51318">
    <property type="entry name" value="TAT"/>
    <property type="match status" value="1"/>
</dbReference>
<evidence type="ECO:0000259" key="2">
    <source>
        <dbReference type="Pfam" id="PF07995"/>
    </source>
</evidence>
<dbReference type="SUPFAM" id="SSF50952">
    <property type="entry name" value="Soluble quinoprotein glucose dehydrogenase"/>
    <property type="match status" value="1"/>
</dbReference>
<protein>
    <submittedName>
        <fullName evidence="3">PQQ-dependent sugar dehydrogenase</fullName>
        <ecNumber evidence="3">1.1.5.-</ecNumber>
    </submittedName>
</protein>
<dbReference type="EC" id="1.1.5.-" evidence="3"/>
<organism evidence="3 4">
    <name type="scientific">Halosimplex aquaticum</name>
    <dbReference type="NCBI Taxonomy" id="3026162"/>
    <lineage>
        <taxon>Archaea</taxon>
        <taxon>Methanobacteriati</taxon>
        <taxon>Methanobacteriota</taxon>
        <taxon>Stenosarchaea group</taxon>
        <taxon>Halobacteria</taxon>
        <taxon>Halobacteriales</taxon>
        <taxon>Haloarculaceae</taxon>
        <taxon>Halosimplex</taxon>
    </lineage>
</organism>
<proteinExistence type="predicted"/>
<dbReference type="Proteomes" id="UP001596432">
    <property type="component" value="Unassembled WGS sequence"/>
</dbReference>
<name>A0ABD5XUS5_9EURY</name>
<dbReference type="GeneID" id="78819045"/>
<evidence type="ECO:0000313" key="3">
    <source>
        <dbReference type="EMBL" id="MFC7138803.1"/>
    </source>
</evidence>
<accession>A0ABD5XUS5</accession>
<feature type="compositionally biased region" description="Low complexity" evidence="1">
    <location>
        <begin position="31"/>
        <end position="41"/>
    </location>
</feature>
<evidence type="ECO:0000256" key="1">
    <source>
        <dbReference type="SAM" id="MobiDB-lite"/>
    </source>
</evidence>
<comment type="caution">
    <text evidence="3">The sequence shown here is derived from an EMBL/GenBank/DDBJ whole genome shotgun (WGS) entry which is preliminary data.</text>
</comment>
<dbReference type="Gene3D" id="2.120.10.30">
    <property type="entry name" value="TolB, C-terminal domain"/>
    <property type="match status" value="1"/>
</dbReference>
<dbReference type="PANTHER" id="PTHR19328">
    <property type="entry name" value="HEDGEHOG-INTERACTING PROTEIN"/>
    <property type="match status" value="1"/>
</dbReference>
<sequence length="482" mass="51545">MQQDSTDRDATAPLRSRRRFLAATAAGVAGLAGCSTETATPGGNGDGTAGDGGTSDGPTGDGTTSDGTATAASVVGRPIKEWSDYDPEWEAPTSSPLDASLGAEVLVENLEVPWDIAFSPDGDMFLTERVGRVLRLDGDEVRTVAEPTDAIDAGSIEPGSDERPWWVKGGEGGTLGIAVHPTYPDPPRIYVYYTYTNDDDEKYNKVSVFDVDSEEPGTPVDTIVDEIPADNYHNGGRITFGPRNYLWITCGDGGQPGIVQDTGTLAGKILRVTPRGEPAPDNPDLGDGADPRVFTYGHRNPQGIVWLPDGTPVASEHGPTGRDEINRLEAGANYGWAEKGERVRNREQYLDSDVHKPLFNTGANSFAPTGSLFYTGEKVPALQNRMITGGLISQQLVITTLTPQGGELPPADDAVAQATADWSDDAYVATVHTTMQDELGRIRHVEQSPDGDVYVITSNRDGRASGKFPTERDDVLVRLTQK</sequence>
<dbReference type="EMBL" id="JBHTAS010000001">
    <property type="protein sequence ID" value="MFC7138803.1"/>
    <property type="molecule type" value="Genomic_DNA"/>
</dbReference>
<feature type="compositionally biased region" description="Gly residues" evidence="1">
    <location>
        <begin position="42"/>
        <end position="55"/>
    </location>
</feature>
<dbReference type="RefSeq" id="WP_274324410.1">
    <property type="nucleotide sequence ID" value="NZ_CP118158.1"/>
</dbReference>
<gene>
    <name evidence="3" type="ORF">ACFQMA_02995</name>
</gene>